<keyword evidence="3 5" id="KW-0479">Metal-binding</keyword>
<comment type="catalytic activity">
    <reaction evidence="1 5">
        <text>a ribonucleoside 5'-phosphate + H2O = a ribonucleoside + phosphate</text>
        <dbReference type="Rhea" id="RHEA:12484"/>
        <dbReference type="ChEBI" id="CHEBI:15377"/>
        <dbReference type="ChEBI" id="CHEBI:18254"/>
        <dbReference type="ChEBI" id="CHEBI:43474"/>
        <dbReference type="ChEBI" id="CHEBI:58043"/>
        <dbReference type="EC" id="3.1.3.5"/>
    </reaction>
</comment>
<reference evidence="7 8" key="1">
    <citation type="submission" date="2015-07" db="EMBL/GenBank/DDBJ databases">
        <title>Genome sequence of Leptolinea tardivitalis DSM 16556.</title>
        <authorList>
            <person name="Hemp J."/>
            <person name="Ward L.M."/>
            <person name="Pace L.A."/>
            <person name="Fischer W.W."/>
        </authorList>
    </citation>
    <scope>NUCLEOTIDE SEQUENCE [LARGE SCALE GENOMIC DNA]</scope>
    <source>
        <strain evidence="7 8">YMTK-2</strain>
    </source>
</reference>
<feature type="binding site" evidence="5">
    <location>
        <position position="14"/>
    </location>
    <ligand>
        <name>a divalent metal cation</name>
        <dbReference type="ChEBI" id="CHEBI:60240"/>
    </ligand>
</feature>
<evidence type="ECO:0000313" key="7">
    <source>
        <dbReference type="EMBL" id="KPL75116.1"/>
    </source>
</evidence>
<feature type="binding site" evidence="5">
    <location>
        <position position="44"/>
    </location>
    <ligand>
        <name>a divalent metal cation</name>
        <dbReference type="ChEBI" id="CHEBI:60240"/>
    </ligand>
</feature>
<dbReference type="InterPro" id="IPR030048">
    <property type="entry name" value="SurE"/>
</dbReference>
<feature type="domain" description="Survival protein SurE-like phosphatase/nucleotidase" evidence="6">
    <location>
        <begin position="8"/>
        <end position="204"/>
    </location>
</feature>
<comment type="subcellular location">
    <subcellularLocation>
        <location evidence="5">Cytoplasm</location>
    </subcellularLocation>
</comment>
<dbReference type="Gene3D" id="3.40.1210.10">
    <property type="entry name" value="Survival protein SurE-like phosphatase/nucleotidase"/>
    <property type="match status" value="1"/>
</dbReference>
<evidence type="ECO:0000256" key="4">
    <source>
        <dbReference type="ARBA" id="ARBA00022801"/>
    </source>
</evidence>
<evidence type="ECO:0000256" key="1">
    <source>
        <dbReference type="ARBA" id="ARBA00000815"/>
    </source>
</evidence>
<dbReference type="EC" id="3.1.3.5" evidence="5"/>
<keyword evidence="8" id="KW-1185">Reference proteome</keyword>
<feature type="binding site" evidence="5">
    <location>
        <position position="13"/>
    </location>
    <ligand>
        <name>a divalent metal cation</name>
        <dbReference type="ChEBI" id="CHEBI:60240"/>
    </ligand>
</feature>
<dbReference type="AlphaFoldDB" id="A0A0P6X6W8"/>
<name>A0A0P6X6W8_9CHLR</name>
<dbReference type="PATRIC" id="fig|229920.5.peg.3211"/>
<sequence length="276" mass="30010">MTTRRKQILLTNDDSIKSPGLWAAAEALSTLGYVTIVAPREQASGMGRSMPLSSDGKITTTELHIGDQIWEVYAVGGTPTQTVQHAVLEIMEVKPDLVVSGINYGENIASDLTTSGTFGAALEAASLGIPSLATSLQLKNVAEDYLSHSKEFDFSVAAHFTRLVAAYMLFQPLPDDVDLMNLVIPYDATLETPIHITRQSKQRYFIPYVKRDGGWDTTGELAANARSSTNDLQPGTDVYTMVKERAVSVTPLSLDMTARVSLPDMEKELNKSIANL</sequence>
<comment type="cofactor">
    <cofactor evidence="5">
        <name>a divalent metal cation</name>
        <dbReference type="ChEBI" id="CHEBI:60240"/>
    </cofactor>
    <text evidence="5">Binds 1 divalent metal cation per subunit.</text>
</comment>
<feature type="binding site" evidence="5">
    <location>
        <position position="103"/>
    </location>
    <ligand>
        <name>a divalent metal cation</name>
        <dbReference type="ChEBI" id="CHEBI:60240"/>
    </ligand>
</feature>
<keyword evidence="4 5" id="KW-0378">Hydrolase</keyword>
<dbReference type="OrthoDB" id="9780815at2"/>
<dbReference type="GO" id="GO:0046872">
    <property type="term" value="F:metal ion binding"/>
    <property type="evidence" value="ECO:0007669"/>
    <property type="project" value="UniProtKB-UniRule"/>
</dbReference>
<dbReference type="GO" id="GO:0000166">
    <property type="term" value="F:nucleotide binding"/>
    <property type="evidence" value="ECO:0007669"/>
    <property type="project" value="UniProtKB-KW"/>
</dbReference>
<accession>A0A0P6X6W8</accession>
<dbReference type="PANTHER" id="PTHR30457:SF0">
    <property type="entry name" value="PHOSPHATASE, PUTATIVE (AFU_ORTHOLOGUE AFUA_4G01070)-RELATED"/>
    <property type="match status" value="1"/>
</dbReference>
<dbReference type="EMBL" id="LGCK01000001">
    <property type="protein sequence ID" value="KPL75116.1"/>
    <property type="molecule type" value="Genomic_DNA"/>
</dbReference>
<comment type="function">
    <text evidence="5">Nucleotidase that shows phosphatase activity on nucleoside 5'-monophosphates.</text>
</comment>
<comment type="similarity">
    <text evidence="2 5">Belongs to the SurE nucleotidase family.</text>
</comment>
<evidence type="ECO:0000259" key="6">
    <source>
        <dbReference type="Pfam" id="PF01975"/>
    </source>
</evidence>
<organism evidence="7 8">
    <name type="scientific">Leptolinea tardivitalis</name>
    <dbReference type="NCBI Taxonomy" id="229920"/>
    <lineage>
        <taxon>Bacteria</taxon>
        <taxon>Bacillati</taxon>
        <taxon>Chloroflexota</taxon>
        <taxon>Anaerolineae</taxon>
        <taxon>Anaerolineales</taxon>
        <taxon>Anaerolineaceae</taxon>
        <taxon>Leptolinea</taxon>
    </lineage>
</organism>
<evidence type="ECO:0000313" key="8">
    <source>
        <dbReference type="Proteomes" id="UP000050430"/>
    </source>
</evidence>
<evidence type="ECO:0000256" key="2">
    <source>
        <dbReference type="ARBA" id="ARBA00011062"/>
    </source>
</evidence>
<evidence type="ECO:0000256" key="3">
    <source>
        <dbReference type="ARBA" id="ARBA00022723"/>
    </source>
</evidence>
<dbReference type="PANTHER" id="PTHR30457">
    <property type="entry name" value="5'-NUCLEOTIDASE SURE"/>
    <property type="match status" value="1"/>
</dbReference>
<evidence type="ECO:0000256" key="5">
    <source>
        <dbReference type="HAMAP-Rule" id="MF_00060"/>
    </source>
</evidence>
<dbReference type="HAMAP" id="MF_00060">
    <property type="entry name" value="SurE"/>
    <property type="match status" value="1"/>
</dbReference>
<dbReference type="NCBIfam" id="TIGR00087">
    <property type="entry name" value="surE"/>
    <property type="match status" value="1"/>
</dbReference>
<gene>
    <name evidence="5" type="primary">surE</name>
    <name evidence="7" type="ORF">ADM99_00400</name>
</gene>
<dbReference type="InterPro" id="IPR002828">
    <property type="entry name" value="SurE-like_Pase/nucleotidase"/>
</dbReference>
<keyword evidence="5" id="KW-0547">Nucleotide-binding</keyword>
<dbReference type="Pfam" id="PF01975">
    <property type="entry name" value="SurE"/>
    <property type="match status" value="1"/>
</dbReference>
<dbReference type="GO" id="GO:0005737">
    <property type="term" value="C:cytoplasm"/>
    <property type="evidence" value="ECO:0007669"/>
    <property type="project" value="UniProtKB-SubCell"/>
</dbReference>
<dbReference type="SUPFAM" id="SSF64167">
    <property type="entry name" value="SurE-like"/>
    <property type="match status" value="1"/>
</dbReference>
<keyword evidence="5" id="KW-0963">Cytoplasm</keyword>
<comment type="caution">
    <text evidence="7">The sequence shown here is derived from an EMBL/GenBank/DDBJ whole genome shotgun (WGS) entry which is preliminary data.</text>
</comment>
<dbReference type="InterPro" id="IPR036523">
    <property type="entry name" value="SurE-like_sf"/>
</dbReference>
<dbReference type="Proteomes" id="UP000050430">
    <property type="component" value="Unassembled WGS sequence"/>
</dbReference>
<protein>
    <recommendedName>
        <fullName evidence="5">5'-nucleotidase SurE</fullName>
        <ecNumber evidence="5">3.1.3.5</ecNumber>
    </recommendedName>
    <alternativeName>
        <fullName evidence="5">Nucleoside 5'-monophosphate phosphohydrolase</fullName>
    </alternativeName>
</protein>
<dbReference type="STRING" id="229920.ADM99_00400"/>
<dbReference type="RefSeq" id="WP_062420675.1">
    <property type="nucleotide sequence ID" value="NZ_BBYA01000003.1"/>
</dbReference>
<proteinExistence type="inferred from homology"/>
<dbReference type="GO" id="GO:0008253">
    <property type="term" value="F:5'-nucleotidase activity"/>
    <property type="evidence" value="ECO:0007669"/>
    <property type="project" value="UniProtKB-UniRule"/>
</dbReference>